<reference evidence="16" key="1">
    <citation type="journal article" date="2018" name="Molecules">
        <title>Comparative Chloroplast Genome Analysis of Rhubarb Botanical Origins and the Development of Specific Identification Markers.</title>
        <authorList>
            <person name="Zhou Y."/>
            <person name="Nie J."/>
            <person name="Xiao L."/>
            <person name="Hu Z."/>
            <person name="Wang B."/>
        </authorList>
    </citation>
    <scope>NUCLEOTIDE SEQUENCE</scope>
</reference>
<evidence type="ECO:0000256" key="1">
    <source>
        <dbReference type="ARBA" id="ARBA00004141"/>
    </source>
</evidence>
<dbReference type="InterPro" id="IPR001750">
    <property type="entry name" value="ND/Mrp_TM"/>
</dbReference>
<dbReference type="InterPro" id="IPR045693">
    <property type="entry name" value="Ndh2_N"/>
</dbReference>
<dbReference type="HAMAP" id="MF_00445">
    <property type="entry name" value="NDH1_NuoN_1"/>
    <property type="match status" value="1"/>
</dbReference>
<dbReference type="EMBL" id="MH572013">
    <property type="protein sequence ID" value="AZZ73233.1"/>
    <property type="molecule type" value="Genomic_DNA"/>
</dbReference>
<keyword evidence="2 13" id="KW-0813">Transport</keyword>
<evidence type="ECO:0000256" key="6">
    <source>
        <dbReference type="ARBA" id="ARBA00022857"/>
    </source>
</evidence>
<name>A0A3Q9VKM4_9CARY</name>
<dbReference type="Pfam" id="PF19530">
    <property type="entry name" value="Ndh2_N"/>
    <property type="match status" value="1"/>
</dbReference>
<feature type="domain" description="NAD(P)H-quinone oxidoreductase subunit 2 N-terminal" evidence="15">
    <location>
        <begin position="18"/>
        <end position="117"/>
    </location>
</feature>
<evidence type="ECO:0000256" key="13">
    <source>
        <dbReference type="HAMAP-Rule" id="MF_00445"/>
    </source>
</evidence>
<protein>
    <recommendedName>
        <fullName evidence="13">NAD(P)H-quinone oxidoreductase subunit 2, chloroplastic</fullName>
        <ecNumber evidence="13">7.1.1.-</ecNumber>
    </recommendedName>
    <alternativeName>
        <fullName evidence="13">NAD(P)H dehydrogenase, subunit 2</fullName>
    </alternativeName>
    <alternativeName>
        <fullName evidence="13">NADH-plastoquinone oxidoreductase subunit 2</fullName>
    </alternativeName>
</protein>
<evidence type="ECO:0000256" key="9">
    <source>
        <dbReference type="ARBA" id="ARBA00022989"/>
    </source>
</evidence>
<comment type="subcellular location">
    <subcellularLocation>
        <location evidence="1">Membrane</location>
        <topology evidence="1">Multi-pass membrane protein</topology>
    </subcellularLocation>
    <subcellularLocation>
        <location evidence="13">Plastid</location>
        <location evidence="13">Chloroplast thylakoid membrane</location>
        <topology evidence="13">Multi-pass membrane protein</topology>
    </subcellularLocation>
</comment>
<keyword evidence="4 13" id="KW-0812">Transmembrane</keyword>
<keyword evidence="5 13" id="KW-0874">Quinone</keyword>
<feature type="transmembrane region" description="Helical" evidence="13">
    <location>
        <begin position="384"/>
        <end position="404"/>
    </location>
</feature>
<keyword evidence="9 13" id="KW-1133">Transmembrane helix</keyword>
<gene>
    <name evidence="13 16" type="primary">ndhB</name>
</gene>
<feature type="transmembrane region" description="Helical" evidence="13">
    <location>
        <begin position="457"/>
        <end position="478"/>
    </location>
</feature>
<comment type="subunit">
    <text evidence="13">NDH is composed of at least 16 different subunits, 5 of which are encoded in the nucleus.</text>
</comment>
<accession>A0A3Q9VKM4</accession>
<evidence type="ECO:0000256" key="7">
    <source>
        <dbReference type="ARBA" id="ARBA00022957"/>
    </source>
</evidence>
<feature type="transmembrane region" description="Helical" evidence="13">
    <location>
        <begin position="59"/>
        <end position="79"/>
    </location>
</feature>
<evidence type="ECO:0000256" key="5">
    <source>
        <dbReference type="ARBA" id="ARBA00022719"/>
    </source>
</evidence>
<comment type="catalytic activity">
    <reaction evidence="13">
        <text>a plastoquinone + NADPH + (n+1) H(+)(in) = a plastoquinol + NADP(+) + n H(+)(out)</text>
        <dbReference type="Rhea" id="RHEA:42612"/>
        <dbReference type="Rhea" id="RHEA-COMP:9561"/>
        <dbReference type="Rhea" id="RHEA-COMP:9562"/>
        <dbReference type="ChEBI" id="CHEBI:15378"/>
        <dbReference type="ChEBI" id="CHEBI:17757"/>
        <dbReference type="ChEBI" id="CHEBI:57783"/>
        <dbReference type="ChEBI" id="CHEBI:58349"/>
        <dbReference type="ChEBI" id="CHEBI:62192"/>
    </reaction>
</comment>
<dbReference type="GO" id="GO:0042773">
    <property type="term" value="P:ATP synthesis coupled electron transport"/>
    <property type="evidence" value="ECO:0007669"/>
    <property type="project" value="InterPro"/>
</dbReference>
<dbReference type="GO" id="GO:0019684">
    <property type="term" value="P:photosynthesis, light reaction"/>
    <property type="evidence" value="ECO:0007669"/>
    <property type="project" value="UniProtKB-UniRule"/>
</dbReference>
<keyword evidence="7 13" id="KW-0618">Plastoquinone</keyword>
<feature type="domain" description="NADH:quinone oxidoreductase/Mrp antiporter transmembrane" evidence="14">
    <location>
        <begin position="146"/>
        <end position="259"/>
    </location>
</feature>
<keyword evidence="16" id="KW-0934">Plastid</keyword>
<evidence type="ECO:0000313" key="16">
    <source>
        <dbReference type="EMBL" id="AZZ73233.1"/>
    </source>
</evidence>
<evidence type="ECO:0000259" key="14">
    <source>
        <dbReference type="Pfam" id="PF00361"/>
    </source>
</evidence>
<evidence type="ECO:0000256" key="12">
    <source>
        <dbReference type="ARBA" id="ARBA00023136"/>
    </source>
</evidence>
<evidence type="ECO:0000256" key="3">
    <source>
        <dbReference type="ARBA" id="ARBA00022528"/>
    </source>
</evidence>
<feature type="transmembrane region" description="Helical" evidence="13">
    <location>
        <begin position="326"/>
        <end position="346"/>
    </location>
</feature>
<keyword evidence="10 13" id="KW-0520">NAD</keyword>
<sequence length="540" mass="60200">MIWHVQNENFILDSTRIFMKAFHLLLFDGSFIFPECILIFGLILLLMIDLTSDQKDIPWFYFISSTSLVMSITALLFRWREEPMISFSGNFQTNNFNEIFQFLILLCSTLCIPLSVEYIECTEMAITEFLLFVLTATLGGMFLCGANDLITIFVAPECFSLCSYLLSGYTKKDVRSNEATTKYLLMGGASSSILVHGFSWLYGSSGGEIELQEIVNGLINTQMYNSPGISIALIFITVGIGFKLSPAPSHQWTPDVYEGVRFVRKIPSSLSISEMFGFFKTPWTCRREMSPTPVVAFLSVTSKVAASASATRIFDIPFYFSSNEWHLLLEILAILSMIVGNLIAITQTSMKRMLAYSSIGQIGYVIIGIIVGDSNDGYASMITYMLFYISMNLGTFACIVSFGLRTGTDNIRDYAGLYTKDPPLALSLALCLLSLGGLPPLAGFFGKLHLFWCGWQAGLYFLVSIGLLTSVVSIYYYLKIIKLLMTGRNQEITPHVRNYRRSPLRSKNSVELSMIVCVIASTIPGISMNPIIAIAQDTLF</sequence>
<evidence type="ECO:0000256" key="11">
    <source>
        <dbReference type="ARBA" id="ARBA00023078"/>
    </source>
</evidence>
<dbReference type="GO" id="GO:0008137">
    <property type="term" value="F:NADH dehydrogenase (ubiquinone) activity"/>
    <property type="evidence" value="ECO:0007669"/>
    <property type="project" value="InterPro"/>
</dbReference>
<comment type="catalytic activity">
    <reaction evidence="13">
        <text>a plastoquinone + NADH + (n+1) H(+)(in) = a plastoquinol + NAD(+) + n H(+)(out)</text>
        <dbReference type="Rhea" id="RHEA:42608"/>
        <dbReference type="Rhea" id="RHEA-COMP:9561"/>
        <dbReference type="Rhea" id="RHEA-COMP:9562"/>
        <dbReference type="ChEBI" id="CHEBI:15378"/>
        <dbReference type="ChEBI" id="CHEBI:17757"/>
        <dbReference type="ChEBI" id="CHEBI:57540"/>
        <dbReference type="ChEBI" id="CHEBI:57945"/>
        <dbReference type="ChEBI" id="CHEBI:62192"/>
    </reaction>
</comment>
<evidence type="ECO:0000259" key="15">
    <source>
        <dbReference type="Pfam" id="PF19530"/>
    </source>
</evidence>
<dbReference type="AlphaFoldDB" id="A0A3Q9VKM4"/>
<dbReference type="GO" id="GO:0016655">
    <property type="term" value="F:oxidoreductase activity, acting on NAD(P)H, quinone or similar compound as acceptor"/>
    <property type="evidence" value="ECO:0007669"/>
    <property type="project" value="UniProtKB-UniRule"/>
</dbReference>
<feature type="transmembrane region" description="Helical" evidence="13">
    <location>
        <begin position="424"/>
        <end position="445"/>
    </location>
</feature>
<dbReference type="PANTHER" id="PTHR22773">
    <property type="entry name" value="NADH DEHYDROGENASE"/>
    <property type="match status" value="1"/>
</dbReference>
<organism evidence="16">
    <name type="scientific">Rheum tanguticum</name>
    <dbReference type="NCBI Taxonomy" id="137226"/>
    <lineage>
        <taxon>Eukaryota</taxon>
        <taxon>Viridiplantae</taxon>
        <taxon>Streptophyta</taxon>
        <taxon>Embryophyta</taxon>
        <taxon>Tracheophyta</taxon>
        <taxon>Spermatophyta</taxon>
        <taxon>Magnoliopsida</taxon>
        <taxon>eudicotyledons</taxon>
        <taxon>Gunneridae</taxon>
        <taxon>Pentapetalae</taxon>
        <taxon>Caryophyllales</taxon>
        <taxon>Polygonaceae</taxon>
        <taxon>Polygonoideae</taxon>
        <taxon>Rumiceae</taxon>
        <taxon>Rheum</taxon>
    </lineage>
</organism>
<proteinExistence type="inferred from homology"/>
<feature type="transmembrane region" description="Helical" evidence="13">
    <location>
        <begin position="223"/>
        <end position="242"/>
    </location>
</feature>
<feature type="domain" description="NADH:quinone oxidoreductase/Mrp antiporter transmembrane" evidence="14">
    <location>
        <begin position="283"/>
        <end position="472"/>
    </location>
</feature>
<feature type="transmembrane region" description="Helical" evidence="13">
    <location>
        <begin position="99"/>
        <end position="119"/>
    </location>
</feature>
<feature type="transmembrane region" description="Helical" evidence="13">
    <location>
        <begin position="510"/>
        <end position="535"/>
    </location>
</feature>
<evidence type="ECO:0000256" key="2">
    <source>
        <dbReference type="ARBA" id="ARBA00022448"/>
    </source>
</evidence>
<geneLocation type="chloroplast" evidence="16"/>
<dbReference type="GO" id="GO:0048038">
    <property type="term" value="F:quinone binding"/>
    <property type="evidence" value="ECO:0007669"/>
    <property type="project" value="UniProtKB-KW"/>
</dbReference>
<evidence type="ECO:0000256" key="4">
    <source>
        <dbReference type="ARBA" id="ARBA00022692"/>
    </source>
</evidence>
<feature type="transmembrane region" description="Helical" evidence="13">
    <location>
        <begin position="126"/>
        <end position="143"/>
    </location>
</feature>
<comment type="similarity">
    <text evidence="13">Belongs to the complex I subunit 2 family.</text>
</comment>
<keyword evidence="8 13" id="KW-1278">Translocase</keyword>
<dbReference type="Pfam" id="PF00361">
    <property type="entry name" value="Proton_antipo_M"/>
    <property type="match status" value="2"/>
</dbReference>
<evidence type="ECO:0000256" key="10">
    <source>
        <dbReference type="ARBA" id="ARBA00023027"/>
    </source>
</evidence>
<feature type="transmembrane region" description="Helical" evidence="13">
    <location>
        <begin position="22"/>
        <end position="47"/>
    </location>
</feature>
<dbReference type="InterPro" id="IPR010096">
    <property type="entry name" value="NADH-Q_OxRdtase_suN/2"/>
</dbReference>
<keyword evidence="11 13" id="KW-0793">Thylakoid</keyword>
<feature type="transmembrane region" description="Helical" evidence="13">
    <location>
        <begin position="353"/>
        <end position="372"/>
    </location>
</feature>
<keyword evidence="3 16" id="KW-0150">Chloroplast</keyword>
<keyword evidence="6 13" id="KW-0521">NADP</keyword>
<comment type="function">
    <text evidence="13">NDH shuttles electrons from NAD(P)H:plastoquinone, via FMN and iron-sulfur (Fe-S) centers, to quinones in the photosynthetic chain and possibly in a chloroplast respiratory chain. The immediate electron acceptor for the enzyme in this species is believed to be plastoquinone. Couples the redox reaction to proton translocation, and thus conserves the redox energy in a proton gradient.</text>
</comment>
<evidence type="ECO:0000256" key="8">
    <source>
        <dbReference type="ARBA" id="ARBA00022967"/>
    </source>
</evidence>
<dbReference type="GO" id="GO:0009535">
    <property type="term" value="C:chloroplast thylakoid membrane"/>
    <property type="evidence" value="ECO:0007669"/>
    <property type="project" value="UniProtKB-SubCell"/>
</dbReference>
<keyword evidence="12 13" id="KW-0472">Membrane</keyword>
<dbReference type="EC" id="7.1.1.-" evidence="13"/>